<dbReference type="InterPro" id="IPR050894">
    <property type="entry name" value="EfeM/EfeO_iron_uptake"/>
</dbReference>
<dbReference type="RefSeq" id="WP_144645647.1">
    <property type="nucleotide sequence ID" value="NZ_BNAX01000004.1"/>
</dbReference>
<organism evidence="5 6">
    <name type="scientific">Amycolatopsis acidiphila</name>
    <dbReference type="NCBI Taxonomy" id="715473"/>
    <lineage>
        <taxon>Bacteria</taxon>
        <taxon>Bacillati</taxon>
        <taxon>Actinomycetota</taxon>
        <taxon>Actinomycetes</taxon>
        <taxon>Pseudonocardiales</taxon>
        <taxon>Pseudonocardiaceae</taxon>
        <taxon>Amycolatopsis</taxon>
    </lineage>
</organism>
<feature type="domain" description="Imelysin-like" evidence="4">
    <location>
        <begin position="147"/>
        <end position="374"/>
    </location>
</feature>
<dbReference type="CDD" id="cd14656">
    <property type="entry name" value="Imelysin-like_EfeO"/>
    <property type="match status" value="1"/>
</dbReference>
<evidence type="ECO:0000256" key="2">
    <source>
        <dbReference type="ARBA" id="ARBA00005989"/>
    </source>
</evidence>
<comment type="similarity">
    <text evidence="2">Belongs to the EfeM/EfeO family.</text>
</comment>
<sequence length="388" mass="41097">MSRWIPGLVLAVVLVGAGAGIVVWRSTSAAAGGEPVITVSRSSCGEGWTDPRPGAQTFQLHNTDAITAEVDLIDPATGTVFGEVEGIGSGTTRTMQVELGNGSYAFRCALEETDPITGPSATVTGGTERSGPAVVPVTRNDLLGPLRDYKTYVGTGLDSLIADTDALQNTVHAQDRAGAERAWLTAHLAYERLGAAYDAFGDSDGAINGTADGLPGGTTDPGFTGFHRLENGLWHNEDMPALAAVADRLDADVHTLRDGFDDLQVDPNDLGLRAHEIMENTLQFELTGRADYGSGTGLATALANLDGTRAVLNVLRPLLTPRLPQLSDVDNWIDRTDRALRAAQRPDGSWTPVMLLTREQHEKIDGDVSGLVERLAPVAAITEPRRVS</sequence>
<dbReference type="OrthoDB" id="7260758at2"/>
<evidence type="ECO:0000256" key="1">
    <source>
        <dbReference type="ARBA" id="ARBA00004196"/>
    </source>
</evidence>
<evidence type="ECO:0000256" key="3">
    <source>
        <dbReference type="ARBA" id="ARBA00022729"/>
    </source>
</evidence>
<accession>A0A557ZRE0</accession>
<dbReference type="InterPro" id="IPR034981">
    <property type="entry name" value="Imelysin-like_EfeO/Algp7"/>
</dbReference>
<dbReference type="Proteomes" id="UP000318578">
    <property type="component" value="Unassembled WGS sequence"/>
</dbReference>
<keyword evidence="6" id="KW-1185">Reference proteome</keyword>
<keyword evidence="3" id="KW-0732">Signal</keyword>
<dbReference type="InterPro" id="IPR038352">
    <property type="entry name" value="Imelysin_sf"/>
</dbReference>
<reference evidence="5 6" key="1">
    <citation type="submission" date="2019-07" db="EMBL/GenBank/DDBJ databases">
        <title>New species of Amycolatopsis and Streptomyces.</title>
        <authorList>
            <person name="Duangmal K."/>
            <person name="Teo W.F.A."/>
            <person name="Lipun K."/>
        </authorList>
    </citation>
    <scope>NUCLEOTIDE SEQUENCE [LARGE SCALE GENOMIC DNA]</scope>
    <source>
        <strain evidence="5 6">JCM 30562</strain>
    </source>
</reference>
<proteinExistence type="inferred from homology"/>
<dbReference type="GO" id="GO:0030313">
    <property type="term" value="C:cell envelope"/>
    <property type="evidence" value="ECO:0007669"/>
    <property type="project" value="UniProtKB-SubCell"/>
</dbReference>
<comment type="caution">
    <text evidence="5">The sequence shown here is derived from an EMBL/GenBank/DDBJ whole genome shotgun (WGS) entry which is preliminary data.</text>
</comment>
<comment type="subcellular location">
    <subcellularLocation>
        <location evidence="1">Cell envelope</location>
    </subcellularLocation>
</comment>
<dbReference type="Pfam" id="PF09375">
    <property type="entry name" value="Peptidase_M75"/>
    <property type="match status" value="1"/>
</dbReference>
<dbReference type="PANTHER" id="PTHR39192:SF1">
    <property type="entry name" value="IRON UPTAKE SYSTEM COMPONENT EFEO"/>
    <property type="match status" value="1"/>
</dbReference>
<dbReference type="AlphaFoldDB" id="A0A557ZRE0"/>
<dbReference type="Gene3D" id="1.20.1420.20">
    <property type="entry name" value="M75 peptidase, HXXE motif"/>
    <property type="match status" value="1"/>
</dbReference>
<evidence type="ECO:0000313" key="6">
    <source>
        <dbReference type="Proteomes" id="UP000318578"/>
    </source>
</evidence>
<gene>
    <name evidence="5" type="ORF">FNH06_37500</name>
</gene>
<dbReference type="InterPro" id="IPR018976">
    <property type="entry name" value="Imelysin-like"/>
</dbReference>
<name>A0A557ZRE0_9PSEU</name>
<dbReference type="PANTHER" id="PTHR39192">
    <property type="entry name" value="IRON UPTAKE SYSTEM COMPONENT EFEO"/>
    <property type="match status" value="1"/>
</dbReference>
<dbReference type="EMBL" id="VJZA01000133">
    <property type="protein sequence ID" value="TVT14594.1"/>
    <property type="molecule type" value="Genomic_DNA"/>
</dbReference>
<evidence type="ECO:0000313" key="5">
    <source>
        <dbReference type="EMBL" id="TVT14594.1"/>
    </source>
</evidence>
<keyword evidence="5" id="KW-0449">Lipoprotein</keyword>
<protein>
    <submittedName>
        <fullName evidence="5">EfeM/EfeO family lipoprotein</fullName>
    </submittedName>
</protein>
<evidence type="ECO:0000259" key="4">
    <source>
        <dbReference type="Pfam" id="PF09375"/>
    </source>
</evidence>